<accession>I5D6L5</accession>
<dbReference type="EMBL" id="AJPR01000004">
    <property type="protein sequence ID" value="EIN15324.1"/>
    <property type="molecule type" value="Genomic_DNA"/>
</dbReference>
<evidence type="ECO:0008006" key="4">
    <source>
        <dbReference type="Google" id="ProtNLM"/>
    </source>
</evidence>
<feature type="transmembrane region" description="Helical" evidence="1">
    <location>
        <begin position="245"/>
        <end position="269"/>
    </location>
</feature>
<dbReference type="AlphaFoldDB" id="I5D6L5"/>
<feature type="transmembrane region" description="Helical" evidence="1">
    <location>
        <begin position="142"/>
        <end position="163"/>
    </location>
</feature>
<protein>
    <recommendedName>
        <fullName evidence="4">Transmembrane protein</fullName>
    </recommendedName>
</protein>
<reference evidence="2 3" key="1">
    <citation type="journal article" date="2012" name="Appl. Environ. Microbiol.">
        <title>Emergence of Atypical Mycoplasma agalactiae Strains Harboring a New Prophage and Associated with an Alpine Wild Ungulate Mortality Episode.</title>
        <authorList>
            <person name="Tardy F."/>
            <person name="Baranowski E."/>
            <person name="Nouvel L.X."/>
            <person name="Mick V."/>
            <person name="Manso-Silvan L."/>
            <person name="Thiaucourt F."/>
            <person name="Thebault P."/>
            <person name="Breton M."/>
            <person name="Sirand-Pugnet P."/>
            <person name="Blanchard A."/>
            <person name="Garnier A."/>
            <person name="Gibert P."/>
            <person name="Game Y."/>
            <person name="Poumarat F."/>
            <person name="Citti C."/>
        </authorList>
    </citation>
    <scope>NUCLEOTIDE SEQUENCE [LARGE SCALE GENOMIC DNA]</scope>
    <source>
        <strain evidence="2 3">14628</strain>
    </source>
</reference>
<evidence type="ECO:0000313" key="2">
    <source>
        <dbReference type="EMBL" id="EIN15324.1"/>
    </source>
</evidence>
<sequence length="298" mass="34743">MHNLNLSMQSSLWTLFQLKSSKKRNVAIAFTLLPLITIFAFFIVDLVLQSIDYIQYFDTNSGGIKIDFIQSMFAYSAIKIVLIILFCVIHLLFILPTISKLIVDANDFENSKKYCLAKHIKESCVENKKISSLLIAQFWVDWFWYLTYIIIMFVNFASLQVIRYTSDFNNNYPDAILYGINLVFSISLIIKFLIIDNLIPLIYNKKSQYTVINGNLANYLWLCITWISSFLFLIITTTAGTNLKLMHWVFIYSAPAIISPLLLIILYFAKATYIMMVNKNNRNIFTYLSAWLILFRYE</sequence>
<proteinExistence type="predicted"/>
<organism evidence="2 3">
    <name type="scientific">Mycoplasmopsis agalactiae 14628</name>
    <dbReference type="NCBI Taxonomy" id="1110504"/>
    <lineage>
        <taxon>Bacteria</taxon>
        <taxon>Bacillati</taxon>
        <taxon>Mycoplasmatota</taxon>
        <taxon>Mycoplasmoidales</taxon>
        <taxon>Metamycoplasmataceae</taxon>
        <taxon>Mycoplasmopsis</taxon>
    </lineage>
</organism>
<dbReference type="PATRIC" id="fig|1110504.5.peg.225"/>
<evidence type="ECO:0000256" key="1">
    <source>
        <dbReference type="SAM" id="Phobius"/>
    </source>
</evidence>
<feature type="transmembrane region" description="Helical" evidence="1">
    <location>
        <begin position="68"/>
        <end position="95"/>
    </location>
</feature>
<keyword evidence="1" id="KW-1133">Transmembrane helix</keyword>
<keyword evidence="1" id="KW-0812">Transmembrane</keyword>
<evidence type="ECO:0000313" key="3">
    <source>
        <dbReference type="Proteomes" id="UP000003181"/>
    </source>
</evidence>
<dbReference type="Proteomes" id="UP000003181">
    <property type="component" value="Unassembled WGS sequence"/>
</dbReference>
<feature type="transmembrane region" description="Helical" evidence="1">
    <location>
        <begin position="26"/>
        <end position="48"/>
    </location>
</feature>
<keyword evidence="1" id="KW-0472">Membrane</keyword>
<gene>
    <name evidence="2" type="ORF">MAGb_2240</name>
</gene>
<name>I5D6L5_MYCAA</name>
<dbReference type="OrthoDB" id="397724at2"/>
<feature type="transmembrane region" description="Helical" evidence="1">
    <location>
        <begin position="216"/>
        <end position="239"/>
    </location>
</feature>
<feature type="transmembrane region" description="Helical" evidence="1">
    <location>
        <begin position="175"/>
        <end position="195"/>
    </location>
</feature>
<comment type="caution">
    <text evidence="2">The sequence shown here is derived from an EMBL/GenBank/DDBJ whole genome shotgun (WGS) entry which is preliminary data.</text>
</comment>
<dbReference type="RefSeq" id="WP_004023995.1">
    <property type="nucleotide sequence ID" value="NZ_AJPR01000004.1"/>
</dbReference>